<dbReference type="OrthoDB" id="1698854at2"/>
<sequence>MVPCKSTHLLPSTLPTSKVDPIFLLGIYAGWILLASSMTAGLYAWDKSAAGKDRPRISERTLLLWSLVGGWPGAWLASRALRHKTYKLSYRIRFLGCVSLHVAAVAGVVWWWNRS</sequence>
<dbReference type="KEGG" id="ahel:Q31a_18140"/>
<evidence type="ECO:0008006" key="4">
    <source>
        <dbReference type="Google" id="ProtNLM"/>
    </source>
</evidence>
<protein>
    <recommendedName>
        <fullName evidence="4">DUF1294 domain-containing protein</fullName>
    </recommendedName>
</protein>
<reference evidence="2 3" key="1">
    <citation type="submission" date="2019-02" db="EMBL/GenBank/DDBJ databases">
        <title>Deep-cultivation of Planctomycetes and their phenomic and genomic characterization uncovers novel biology.</title>
        <authorList>
            <person name="Wiegand S."/>
            <person name="Jogler M."/>
            <person name="Boedeker C."/>
            <person name="Pinto D."/>
            <person name="Vollmers J."/>
            <person name="Rivas-Marin E."/>
            <person name="Kohn T."/>
            <person name="Peeters S.H."/>
            <person name="Heuer A."/>
            <person name="Rast P."/>
            <person name="Oberbeckmann S."/>
            <person name="Bunk B."/>
            <person name="Jeske O."/>
            <person name="Meyerdierks A."/>
            <person name="Storesund J.E."/>
            <person name="Kallscheuer N."/>
            <person name="Luecker S."/>
            <person name="Lage O.M."/>
            <person name="Pohl T."/>
            <person name="Merkel B.J."/>
            <person name="Hornburger P."/>
            <person name="Mueller R.-W."/>
            <person name="Bruemmer F."/>
            <person name="Labrenz M."/>
            <person name="Spormann A.M."/>
            <person name="Op den Camp H."/>
            <person name="Overmann J."/>
            <person name="Amann R."/>
            <person name="Jetten M.S.M."/>
            <person name="Mascher T."/>
            <person name="Medema M.H."/>
            <person name="Devos D.P."/>
            <person name="Kaster A.-K."/>
            <person name="Ovreas L."/>
            <person name="Rohde M."/>
            <person name="Galperin M.Y."/>
            <person name="Jogler C."/>
        </authorList>
    </citation>
    <scope>NUCLEOTIDE SEQUENCE [LARGE SCALE GENOMIC DNA]</scope>
    <source>
        <strain evidence="2 3">Q31a</strain>
    </source>
</reference>
<keyword evidence="1" id="KW-0472">Membrane</keyword>
<dbReference type="InterPro" id="IPR010718">
    <property type="entry name" value="DUF1294"/>
</dbReference>
<accession>A0A518G4J6</accession>
<dbReference type="Proteomes" id="UP000318017">
    <property type="component" value="Chromosome"/>
</dbReference>
<keyword evidence="1" id="KW-0812">Transmembrane</keyword>
<feature type="transmembrane region" description="Helical" evidence="1">
    <location>
        <begin position="21"/>
        <end position="43"/>
    </location>
</feature>
<evidence type="ECO:0000313" key="2">
    <source>
        <dbReference type="EMBL" id="QDV23514.1"/>
    </source>
</evidence>
<dbReference type="AlphaFoldDB" id="A0A518G4J6"/>
<evidence type="ECO:0000256" key="1">
    <source>
        <dbReference type="SAM" id="Phobius"/>
    </source>
</evidence>
<keyword evidence="3" id="KW-1185">Reference proteome</keyword>
<name>A0A518G4J6_9BACT</name>
<organism evidence="2 3">
    <name type="scientific">Aureliella helgolandensis</name>
    <dbReference type="NCBI Taxonomy" id="2527968"/>
    <lineage>
        <taxon>Bacteria</taxon>
        <taxon>Pseudomonadati</taxon>
        <taxon>Planctomycetota</taxon>
        <taxon>Planctomycetia</taxon>
        <taxon>Pirellulales</taxon>
        <taxon>Pirellulaceae</taxon>
        <taxon>Aureliella</taxon>
    </lineage>
</organism>
<proteinExistence type="predicted"/>
<keyword evidence="1" id="KW-1133">Transmembrane helix</keyword>
<dbReference type="Pfam" id="PF06961">
    <property type="entry name" value="DUF1294"/>
    <property type="match status" value="1"/>
</dbReference>
<gene>
    <name evidence="2" type="ORF">Q31a_18140</name>
</gene>
<evidence type="ECO:0000313" key="3">
    <source>
        <dbReference type="Proteomes" id="UP000318017"/>
    </source>
</evidence>
<dbReference type="EMBL" id="CP036298">
    <property type="protein sequence ID" value="QDV23514.1"/>
    <property type="molecule type" value="Genomic_DNA"/>
</dbReference>
<feature type="transmembrane region" description="Helical" evidence="1">
    <location>
        <begin position="93"/>
        <end position="112"/>
    </location>
</feature>